<keyword evidence="3" id="KW-1185">Reference proteome</keyword>
<dbReference type="VEuPathDB" id="FungiDB:BO80DRAFT_428109"/>
<evidence type="ECO:0000256" key="1">
    <source>
        <dbReference type="SAM" id="MobiDB-lite"/>
    </source>
</evidence>
<gene>
    <name evidence="2" type="ORF">BO80DRAFT_428109</name>
</gene>
<dbReference type="AlphaFoldDB" id="A0A395GQT7"/>
<dbReference type="RefSeq" id="XP_025571972.1">
    <property type="nucleotide sequence ID" value="XM_025720173.1"/>
</dbReference>
<accession>A0A395GQT7</accession>
<organism evidence="2 3">
    <name type="scientific">Aspergillus ibericus CBS 121593</name>
    <dbReference type="NCBI Taxonomy" id="1448316"/>
    <lineage>
        <taxon>Eukaryota</taxon>
        <taxon>Fungi</taxon>
        <taxon>Dikarya</taxon>
        <taxon>Ascomycota</taxon>
        <taxon>Pezizomycotina</taxon>
        <taxon>Eurotiomycetes</taxon>
        <taxon>Eurotiomycetidae</taxon>
        <taxon>Eurotiales</taxon>
        <taxon>Aspergillaceae</taxon>
        <taxon>Aspergillus</taxon>
        <taxon>Aspergillus subgen. Circumdati</taxon>
    </lineage>
</organism>
<dbReference type="GeneID" id="37225038"/>
<protein>
    <submittedName>
        <fullName evidence="2">Uncharacterized protein</fullName>
    </submittedName>
</protein>
<feature type="region of interest" description="Disordered" evidence="1">
    <location>
        <begin position="1"/>
        <end position="21"/>
    </location>
</feature>
<name>A0A395GQT7_9EURO</name>
<proteinExistence type="predicted"/>
<dbReference type="Proteomes" id="UP000249402">
    <property type="component" value="Unassembled WGS sequence"/>
</dbReference>
<evidence type="ECO:0000313" key="3">
    <source>
        <dbReference type="Proteomes" id="UP000249402"/>
    </source>
</evidence>
<dbReference type="EMBL" id="KZ824461">
    <property type="protein sequence ID" value="RAK97644.1"/>
    <property type="molecule type" value="Genomic_DNA"/>
</dbReference>
<reference evidence="2 3" key="1">
    <citation type="submission" date="2018-02" db="EMBL/GenBank/DDBJ databases">
        <title>The genomes of Aspergillus section Nigri reveals drivers in fungal speciation.</title>
        <authorList>
            <consortium name="DOE Joint Genome Institute"/>
            <person name="Vesth T.C."/>
            <person name="Nybo J."/>
            <person name="Theobald S."/>
            <person name="Brandl J."/>
            <person name="Frisvad J.C."/>
            <person name="Nielsen K.F."/>
            <person name="Lyhne E.K."/>
            <person name="Kogle M.E."/>
            <person name="Kuo A."/>
            <person name="Riley R."/>
            <person name="Clum A."/>
            <person name="Nolan M."/>
            <person name="Lipzen A."/>
            <person name="Salamov A."/>
            <person name="Henrissat B."/>
            <person name="Wiebenga A."/>
            <person name="De vries R.P."/>
            <person name="Grigoriev I.V."/>
            <person name="Mortensen U.H."/>
            <person name="Andersen M.R."/>
            <person name="Baker S.E."/>
        </authorList>
    </citation>
    <scope>NUCLEOTIDE SEQUENCE [LARGE SCALE GENOMIC DNA]</scope>
    <source>
        <strain evidence="2 3">CBS 121593</strain>
    </source>
</reference>
<sequence>MFGGFGQNNQQSSGFGAGSGFGGTSTGGGRCLRSVATPSSFFRIIPCSLGTLRCKMIGTCWCS</sequence>
<evidence type="ECO:0000313" key="2">
    <source>
        <dbReference type="EMBL" id="RAK97644.1"/>
    </source>
</evidence>